<proteinExistence type="predicted"/>
<evidence type="ECO:0000256" key="1">
    <source>
        <dbReference type="SAM" id="MobiDB-lite"/>
    </source>
</evidence>
<evidence type="ECO:0000313" key="2">
    <source>
        <dbReference type="Ensembl" id="ENSEBUP00000004527.1"/>
    </source>
</evidence>
<feature type="region of interest" description="Disordered" evidence="1">
    <location>
        <begin position="228"/>
        <end position="262"/>
    </location>
</feature>
<name>A0A8C4NBM6_EPTBU</name>
<dbReference type="Ensembl" id="ENSEBUT00000004965.1">
    <property type="protein sequence ID" value="ENSEBUP00000004527.1"/>
    <property type="gene ID" value="ENSEBUG00000003183.1"/>
</dbReference>
<keyword evidence="3" id="KW-1185">Reference proteome</keyword>
<dbReference type="AlphaFoldDB" id="A0A8C4NBM6"/>
<protein>
    <submittedName>
        <fullName evidence="2">Uncharacterized protein</fullName>
    </submittedName>
</protein>
<organism evidence="2 3">
    <name type="scientific">Eptatretus burgeri</name>
    <name type="common">Inshore hagfish</name>
    <dbReference type="NCBI Taxonomy" id="7764"/>
    <lineage>
        <taxon>Eukaryota</taxon>
        <taxon>Metazoa</taxon>
        <taxon>Chordata</taxon>
        <taxon>Craniata</taxon>
        <taxon>Vertebrata</taxon>
        <taxon>Cyclostomata</taxon>
        <taxon>Myxini</taxon>
        <taxon>Myxiniformes</taxon>
        <taxon>Myxinidae</taxon>
        <taxon>Eptatretinae</taxon>
        <taxon>Eptatretus</taxon>
    </lineage>
</organism>
<sequence>MDVAYSSVLETVSTAASPCRIPAVTCSFSVKDDPQSVPSYDEKLEVDGRLPEGFEPIVATSTPLQFSAPPKQLVLRKDKLEGCTEPAFNLTPQEAPFERASPAMLSSVSEGSMLAPPYVQLRPPPEISICKSQSVDEPGSKTVKQTIHRSSSAPLLDEEETSQAPFSFPPSLPAKRMLYHFDSDFTPSPSVPIKPQPLLRPQYCPPPARTALVHAKMETEMVRHQLPSFTNAPTPASPKSPSFPSRHASLSSVPRSPLPGHVRSVDIPPEMDAVVYNTRNPHLHGHSERSNANSAAGVRMGMMMRPRASESDYLSPREIATLGRGTSAGSAVLGKPHYSRSYTLDTGSIGQGYFPLPVGLHSPEAHSLGPCHEPFNQLLGVVPGQEGAHTHSELTLMAPQLGHTPPDWREKLMRHVGNKMLEKTGTLTDSSSTLHPCGSAVVDGTRIDMDMGGQGSLTWSTMDRQGVRAHGLSPRLPHTSDELWVS</sequence>
<accession>A0A8C4NBM6</accession>
<feature type="compositionally biased region" description="Polar residues" evidence="1">
    <location>
        <begin position="228"/>
        <end position="254"/>
    </location>
</feature>
<reference evidence="2" key="1">
    <citation type="submission" date="2025-08" db="UniProtKB">
        <authorList>
            <consortium name="Ensembl"/>
        </authorList>
    </citation>
    <scope>IDENTIFICATION</scope>
</reference>
<dbReference type="Proteomes" id="UP000694388">
    <property type="component" value="Unplaced"/>
</dbReference>
<reference evidence="2" key="2">
    <citation type="submission" date="2025-09" db="UniProtKB">
        <authorList>
            <consortium name="Ensembl"/>
        </authorList>
    </citation>
    <scope>IDENTIFICATION</scope>
</reference>
<evidence type="ECO:0000313" key="3">
    <source>
        <dbReference type="Proteomes" id="UP000694388"/>
    </source>
</evidence>
<feature type="region of interest" description="Disordered" evidence="1">
    <location>
        <begin position="146"/>
        <end position="169"/>
    </location>
</feature>